<dbReference type="PROSITE" id="PS51671">
    <property type="entry name" value="ACT"/>
    <property type="match status" value="1"/>
</dbReference>
<dbReference type="Gene3D" id="3.30.70.260">
    <property type="match status" value="1"/>
</dbReference>
<dbReference type="GO" id="GO:0009097">
    <property type="term" value="P:isoleucine biosynthetic process"/>
    <property type="evidence" value="ECO:0007669"/>
    <property type="project" value="UniProtKB-UniPathway"/>
</dbReference>
<dbReference type="InterPro" id="IPR004789">
    <property type="entry name" value="Acetalactate_synth_ssu"/>
</dbReference>
<dbReference type="Gene3D" id="3.30.70.1150">
    <property type="entry name" value="ACT-like. Chain A, domain 2"/>
    <property type="match status" value="1"/>
</dbReference>
<feature type="region of interest" description="Disordered" evidence="6">
    <location>
        <begin position="1"/>
        <end position="36"/>
    </location>
</feature>
<accession>A0A830F6N2</accession>
<comment type="pathway">
    <text evidence="2">Amino-acid biosynthesis; L-valine biosynthesis; L-valine from pyruvate: step 1/4.</text>
</comment>
<dbReference type="AlphaFoldDB" id="A0A830F6N2"/>
<name>A0A830F6N2_9EURY</name>
<keyword evidence="9" id="KW-1185">Reference proteome</keyword>
<dbReference type="PANTHER" id="PTHR30239:SF0">
    <property type="entry name" value="ACETOLACTATE SYNTHASE SMALL SUBUNIT 1, CHLOROPLASTIC"/>
    <property type="match status" value="1"/>
</dbReference>
<feature type="domain" description="ACT" evidence="7">
    <location>
        <begin position="41"/>
        <end position="115"/>
    </location>
</feature>
<dbReference type="Pfam" id="PF22629">
    <property type="entry name" value="ACT_AHAS_ss"/>
    <property type="match status" value="1"/>
</dbReference>
<protein>
    <submittedName>
        <fullName evidence="8">Acetolactate synthase small subunit</fullName>
    </submittedName>
</protein>
<keyword evidence="4" id="KW-0028">Amino-acid biosynthesis</keyword>
<evidence type="ECO:0000313" key="9">
    <source>
        <dbReference type="Proteomes" id="UP000628840"/>
    </source>
</evidence>
<evidence type="ECO:0000256" key="2">
    <source>
        <dbReference type="ARBA" id="ARBA00005025"/>
    </source>
</evidence>
<dbReference type="EMBL" id="BMPF01000001">
    <property type="protein sequence ID" value="GGL25291.1"/>
    <property type="molecule type" value="Genomic_DNA"/>
</dbReference>
<dbReference type="RefSeq" id="WP_188878628.1">
    <property type="nucleotide sequence ID" value="NZ_BMPF01000001.1"/>
</dbReference>
<evidence type="ECO:0000259" key="7">
    <source>
        <dbReference type="PROSITE" id="PS51671"/>
    </source>
</evidence>
<comment type="similarity">
    <text evidence="3">Belongs to the acetolactate synthase small subunit family.</text>
</comment>
<dbReference type="UniPathway" id="UPA00047">
    <property type="reaction ID" value="UER00055"/>
</dbReference>
<sequence>MTGELPGPAPEERPHPSGRRNKQGIRIDPEAESEPEVRREVLSALVDHEPGVLAEVSGLFARRQFNIESLTVGPTAAEGLARMTIVVEETDPGVEQVKRQLRKLVPVHAVRELDAATERELALIKVGDDDPAGVAAVAEMYGGEAVEAGPEVVTVELTGTEAEIDAAVEAFERFGVREVARTGTAALAGGTEFTAYDDTTTDD</sequence>
<gene>
    <name evidence="8" type="ORF">GCM10009037_06030</name>
</gene>
<dbReference type="Pfam" id="PF10369">
    <property type="entry name" value="ALS_ss_C"/>
    <property type="match status" value="1"/>
</dbReference>
<dbReference type="GO" id="GO:0003984">
    <property type="term" value="F:acetolactate synthase activity"/>
    <property type="evidence" value="ECO:0007669"/>
    <property type="project" value="TreeGrafter"/>
</dbReference>
<dbReference type="UniPathway" id="UPA00049">
    <property type="reaction ID" value="UER00059"/>
</dbReference>
<dbReference type="InterPro" id="IPR019455">
    <property type="entry name" value="Acetolactate_synth_ssu_C"/>
</dbReference>
<dbReference type="InterPro" id="IPR039557">
    <property type="entry name" value="AHAS_ACT"/>
</dbReference>
<evidence type="ECO:0000256" key="5">
    <source>
        <dbReference type="ARBA" id="ARBA00023304"/>
    </source>
</evidence>
<dbReference type="GO" id="GO:0009099">
    <property type="term" value="P:L-valine biosynthetic process"/>
    <property type="evidence" value="ECO:0007669"/>
    <property type="project" value="UniProtKB-UniPathway"/>
</dbReference>
<keyword evidence="5" id="KW-0100">Branched-chain amino acid biosynthesis</keyword>
<evidence type="ECO:0000256" key="6">
    <source>
        <dbReference type="SAM" id="MobiDB-lite"/>
    </source>
</evidence>
<proteinExistence type="inferred from homology"/>
<dbReference type="Proteomes" id="UP000628840">
    <property type="component" value="Unassembled WGS sequence"/>
</dbReference>
<feature type="compositionally biased region" description="Basic and acidic residues" evidence="6">
    <location>
        <begin position="25"/>
        <end position="36"/>
    </location>
</feature>
<evidence type="ECO:0000256" key="1">
    <source>
        <dbReference type="ARBA" id="ARBA00004974"/>
    </source>
</evidence>
<dbReference type="InterPro" id="IPR045865">
    <property type="entry name" value="ACT-like_dom_sf"/>
</dbReference>
<dbReference type="NCBIfam" id="TIGR00119">
    <property type="entry name" value="acolac_sm"/>
    <property type="match status" value="1"/>
</dbReference>
<evidence type="ECO:0000256" key="4">
    <source>
        <dbReference type="ARBA" id="ARBA00022605"/>
    </source>
</evidence>
<organism evidence="8 9">
    <name type="scientific">Halarchaeum grantii</name>
    <dbReference type="NCBI Taxonomy" id="1193105"/>
    <lineage>
        <taxon>Archaea</taxon>
        <taxon>Methanobacteriati</taxon>
        <taxon>Methanobacteriota</taxon>
        <taxon>Stenosarchaea group</taxon>
        <taxon>Halobacteria</taxon>
        <taxon>Halobacteriales</taxon>
        <taxon>Halobacteriaceae</taxon>
    </lineage>
</organism>
<evidence type="ECO:0000256" key="3">
    <source>
        <dbReference type="ARBA" id="ARBA00006341"/>
    </source>
</evidence>
<dbReference type="NCBIfam" id="NF008864">
    <property type="entry name" value="PRK11895.1"/>
    <property type="match status" value="1"/>
</dbReference>
<dbReference type="InterPro" id="IPR027271">
    <property type="entry name" value="Acetolactate_synth/TF_NikR_C"/>
</dbReference>
<dbReference type="GO" id="GO:0005829">
    <property type="term" value="C:cytosol"/>
    <property type="evidence" value="ECO:0007669"/>
    <property type="project" value="TreeGrafter"/>
</dbReference>
<dbReference type="SUPFAM" id="SSF55021">
    <property type="entry name" value="ACT-like"/>
    <property type="match status" value="2"/>
</dbReference>
<dbReference type="OrthoDB" id="85792at2157"/>
<dbReference type="InterPro" id="IPR002912">
    <property type="entry name" value="ACT_dom"/>
</dbReference>
<comment type="pathway">
    <text evidence="1">Amino-acid biosynthesis; L-isoleucine biosynthesis; L-isoleucine from 2-oxobutanoate: step 1/4.</text>
</comment>
<dbReference type="GO" id="GO:1990610">
    <property type="term" value="F:acetolactate synthase regulator activity"/>
    <property type="evidence" value="ECO:0007669"/>
    <property type="project" value="InterPro"/>
</dbReference>
<dbReference type="CDD" id="cd04878">
    <property type="entry name" value="ACT_AHAS"/>
    <property type="match status" value="1"/>
</dbReference>
<evidence type="ECO:0000313" key="8">
    <source>
        <dbReference type="EMBL" id="GGL25291.1"/>
    </source>
</evidence>
<dbReference type="PANTHER" id="PTHR30239">
    <property type="entry name" value="ACETOLACTATE SYNTHASE SMALL SUBUNIT"/>
    <property type="match status" value="1"/>
</dbReference>
<comment type="caution">
    <text evidence="8">The sequence shown here is derived from an EMBL/GenBank/DDBJ whole genome shotgun (WGS) entry which is preliminary data.</text>
</comment>
<dbReference type="FunFam" id="3.30.70.260:FF:000001">
    <property type="entry name" value="Acetolactate synthase, small subunit"/>
    <property type="match status" value="1"/>
</dbReference>
<dbReference type="InterPro" id="IPR054480">
    <property type="entry name" value="AHAS_small-like_ACT"/>
</dbReference>
<reference evidence="8 9" key="1">
    <citation type="journal article" date="2019" name="Int. J. Syst. Evol. Microbiol.">
        <title>The Global Catalogue of Microorganisms (GCM) 10K type strain sequencing project: providing services to taxonomists for standard genome sequencing and annotation.</title>
        <authorList>
            <consortium name="The Broad Institute Genomics Platform"/>
            <consortium name="The Broad Institute Genome Sequencing Center for Infectious Disease"/>
            <person name="Wu L."/>
            <person name="Ma J."/>
        </authorList>
    </citation>
    <scope>NUCLEOTIDE SEQUENCE [LARGE SCALE GENOMIC DNA]</scope>
    <source>
        <strain evidence="8 9">JCM 19585</strain>
    </source>
</reference>